<dbReference type="SUPFAM" id="SSF49562">
    <property type="entry name" value="C2 domain (Calcium/lipid-binding domain, CaLB)"/>
    <property type="match status" value="1"/>
</dbReference>
<feature type="compositionally biased region" description="Gly residues" evidence="1">
    <location>
        <begin position="210"/>
        <end position="225"/>
    </location>
</feature>
<dbReference type="SMART" id="SM00239">
    <property type="entry name" value="C2"/>
    <property type="match status" value="1"/>
</dbReference>
<dbReference type="Gene3D" id="1.10.357.50">
    <property type="match status" value="1"/>
</dbReference>
<feature type="compositionally biased region" description="Basic residues" evidence="1">
    <location>
        <begin position="1209"/>
        <end position="1223"/>
    </location>
</feature>
<feature type="region of interest" description="Disordered" evidence="1">
    <location>
        <begin position="1"/>
        <end position="20"/>
    </location>
</feature>
<organism evidence="5 6">
    <name type="scientific">Phycomyces blakesleeanus</name>
    <dbReference type="NCBI Taxonomy" id="4837"/>
    <lineage>
        <taxon>Eukaryota</taxon>
        <taxon>Fungi</taxon>
        <taxon>Fungi incertae sedis</taxon>
        <taxon>Mucoromycota</taxon>
        <taxon>Mucoromycotina</taxon>
        <taxon>Mucoromycetes</taxon>
        <taxon>Mucorales</taxon>
        <taxon>Phycomycetaceae</taxon>
        <taxon>Phycomyces</taxon>
    </lineage>
</organism>
<dbReference type="Pfam" id="PF06292">
    <property type="entry name" value="MUN"/>
    <property type="match status" value="1"/>
</dbReference>
<dbReference type="Proteomes" id="UP001448207">
    <property type="component" value="Unassembled WGS sequence"/>
</dbReference>
<comment type="caution">
    <text evidence="5">The sequence shown here is derived from an EMBL/GenBank/DDBJ whole genome shotgun (WGS) entry which is preliminary data.</text>
</comment>
<name>A0ABR3AWW5_PHYBL</name>
<dbReference type="Gene3D" id="2.60.40.150">
    <property type="entry name" value="C2 domain"/>
    <property type="match status" value="1"/>
</dbReference>
<evidence type="ECO:0000259" key="4">
    <source>
        <dbReference type="PROSITE" id="PS51259"/>
    </source>
</evidence>
<feature type="region of interest" description="Disordered" evidence="1">
    <location>
        <begin position="1197"/>
        <end position="1231"/>
    </location>
</feature>
<dbReference type="Gene3D" id="1.20.58.1100">
    <property type="match status" value="1"/>
</dbReference>
<evidence type="ECO:0000313" key="5">
    <source>
        <dbReference type="EMBL" id="KAL0083073.1"/>
    </source>
</evidence>
<feature type="compositionally biased region" description="Polar residues" evidence="1">
    <location>
        <begin position="365"/>
        <end position="374"/>
    </location>
</feature>
<reference evidence="5 6" key="1">
    <citation type="submission" date="2024-04" db="EMBL/GenBank/DDBJ databases">
        <title>Symmetric and asymmetric DNA N6-adenine methylation regulates different biological responses in Mucorales.</title>
        <authorList>
            <consortium name="Lawrence Berkeley National Laboratory"/>
            <person name="Lax C."/>
            <person name="Mondo S.J."/>
            <person name="Osorio-Concepcion M."/>
            <person name="Muszewska A."/>
            <person name="Corrochano-Luque M."/>
            <person name="Gutierrez G."/>
            <person name="Riley R."/>
            <person name="Lipzen A."/>
            <person name="Guo J."/>
            <person name="Hundley H."/>
            <person name="Amirebrahimi M."/>
            <person name="Ng V."/>
            <person name="Lorenzo-Gutierrez D."/>
            <person name="Binder U."/>
            <person name="Yang J."/>
            <person name="Song Y."/>
            <person name="Canovas D."/>
            <person name="Navarro E."/>
            <person name="Freitag M."/>
            <person name="Gabaldon T."/>
            <person name="Grigoriev I.V."/>
            <person name="Corrochano L.M."/>
            <person name="Nicolas F.E."/>
            <person name="Garre V."/>
        </authorList>
    </citation>
    <scope>NUCLEOTIDE SEQUENCE [LARGE SCALE GENOMIC DNA]</scope>
    <source>
        <strain evidence="5 6">L51</strain>
    </source>
</reference>
<feature type="domain" description="MHD2" evidence="4">
    <location>
        <begin position="1068"/>
        <end position="1186"/>
    </location>
</feature>
<dbReference type="Pfam" id="PF00168">
    <property type="entry name" value="C2"/>
    <property type="match status" value="1"/>
</dbReference>
<dbReference type="EMBL" id="JBCLYO010000014">
    <property type="protein sequence ID" value="KAL0083073.1"/>
    <property type="molecule type" value="Genomic_DNA"/>
</dbReference>
<feature type="domain" description="C2" evidence="2">
    <location>
        <begin position="862"/>
        <end position="977"/>
    </location>
</feature>
<dbReference type="InterPro" id="IPR014770">
    <property type="entry name" value="Munc13_1"/>
</dbReference>
<dbReference type="InterPro" id="IPR000008">
    <property type="entry name" value="C2_dom"/>
</dbReference>
<dbReference type="PANTHER" id="PTHR47263:SF1">
    <property type="entry name" value="C2 DOMAIN PROTEIN (AFU_ORTHOLOGUE AFUA_7G02350)"/>
    <property type="match status" value="1"/>
</dbReference>
<dbReference type="InterPro" id="IPR010439">
    <property type="entry name" value="MUN_dom"/>
</dbReference>
<accession>A0ABR3AWW5</accession>
<dbReference type="InterPro" id="IPR035892">
    <property type="entry name" value="C2_domain_sf"/>
</dbReference>
<dbReference type="PROSITE" id="PS51258">
    <property type="entry name" value="MHD1"/>
    <property type="match status" value="1"/>
</dbReference>
<feature type="compositionally biased region" description="Low complexity" evidence="1">
    <location>
        <begin position="1268"/>
        <end position="1297"/>
    </location>
</feature>
<evidence type="ECO:0000259" key="2">
    <source>
        <dbReference type="PROSITE" id="PS50004"/>
    </source>
</evidence>
<gene>
    <name evidence="5" type="ORF">J3Q64DRAFT_1751438</name>
</gene>
<evidence type="ECO:0000256" key="1">
    <source>
        <dbReference type="SAM" id="MobiDB-lite"/>
    </source>
</evidence>
<feature type="region of interest" description="Disordered" evidence="1">
    <location>
        <begin position="1259"/>
        <end position="1327"/>
    </location>
</feature>
<feature type="domain" description="MHD1" evidence="3">
    <location>
        <begin position="659"/>
        <end position="778"/>
    </location>
</feature>
<dbReference type="PROSITE" id="PS50004">
    <property type="entry name" value="C2"/>
    <property type="match status" value="1"/>
</dbReference>
<protein>
    <recommendedName>
        <fullName evidence="7">C2 domain-containing protein</fullName>
    </recommendedName>
</protein>
<dbReference type="InterPro" id="IPR014772">
    <property type="entry name" value="Munc13_dom-2"/>
</dbReference>
<dbReference type="PANTHER" id="PTHR47263">
    <property type="entry name" value="ADENYLATE CYCLASE ACTIVATION PROTEIN GIT1"/>
    <property type="match status" value="1"/>
</dbReference>
<keyword evidence="6" id="KW-1185">Reference proteome</keyword>
<evidence type="ECO:0000259" key="3">
    <source>
        <dbReference type="PROSITE" id="PS51258"/>
    </source>
</evidence>
<sequence length="1327" mass="151275">MEIKSTSTLRRGGGGAKRATRTLNPTQVYDYALRCAIRACIEQSGPQPVVKEPKKERQSVHIGVGDVFGSITDKFGEESKPDKLTKEIVRGLMRRVDDISKAKDTSKAEYQDKRFLTVISQFQKVLLQHRYKPTGTVNDLVIIFLKTSEVELKRANPNPAIWYEELNRYIAIFAELVIQTVQEDAPSAATPELMEKLNGFVGPSKSAAAAGGGGENGKSGAGASGGRRAPEKKPTPGAPSSPLPSGSIEALENFPMVKTVQSLFQMDDADHRKKLRELQPICTESALLLDLKKCINNVHTNQPFPGRREDFPSQQMYDNWQKRELKQLTELMKTLMLMNPKLSLGAGSETDVGSSNLLAKGPTRRQGSLTDTNRSSIYNIQEDVPLPSPRTESLQSPFTYVPNDPRSFFRLLMNMCIDYDTKVTPDAERAKTSVLSQQSDELLRECWKTWRLTSPYRAVLYLELVKTRFELGELDFEDIRDATRALDKAIKENDVNSWAINDRESLIRAFEGLNQTLLHSLADALSEYWKISPEWVADLVGMLDKIYENTAYLEDHADPLQEFILLEETIEGAAVERWRYIEKVSNNPENDDLTNLLTMADKLQKELVSLSKRKFKTPIKGILSIPGIVMSRQMPYFALEIDNWAFSKEASTASIDVTFEFYQKVLSLKRLYDQHGPKKQTSLFKVESWFLQHVRRWLSTTSAATLEWVENAIKEDHFESINETAMHSSSIVDLFSMFHQAVDFVQSLQWPNDLQHCRFLTALSKVIGVAIEEYTYTLEDMITEDINPRIEHTPEVAANTSFLDRARFQLYGARGTAKDEGVPADFTPELCVKVNDIEAARGRLDRLYQIMEVDDIAEIMREFGSPSTAVEKTENNNFLYSIKIVRAEDLQPLDKNGLSDPYVVLEINGKQITRTRTVYETLNPRWDQIFDIWLTEKAVDVLAVVYDEDMIGANEECGLVWFKLSPEYFDDYQSHELGLNLHPQGKLILRVSMEGEKDDIQFWFGKAFRTLKRAENDAAGLIVDRMGRYMRQCLSRRILDRVLGRDRSFFSAFNRATKQADITLQECEDAIAPLLDYLEKNLHVLNDHLSEANMQMVLLRVWKEILLTLECVLLPPLSEQPSEMKPLDDYEIHVVFKWLELLKILFNGGEDGDAVPIDRLETSQYYALLAINAAYNVDTETLIQDYHTVLKNQVEMKMRGGRKADRSKTVYHSKHTVRRRKTDRKSVSMDMPSSETILRILRMRPGKHVQSFLHAEFEKRKNPPNAAQQQQQQQQDQQLQIQEQSQEGLPQQQQQQQFIASGDNADVILPMESGYPGTPSEETTLPM</sequence>
<dbReference type="InterPro" id="IPR052811">
    <property type="entry name" value="Glucose_resp_signaling"/>
</dbReference>
<dbReference type="PROSITE" id="PS51259">
    <property type="entry name" value="MHD2"/>
    <property type="match status" value="1"/>
</dbReference>
<feature type="region of interest" description="Disordered" evidence="1">
    <location>
        <begin position="345"/>
        <end position="374"/>
    </location>
</feature>
<evidence type="ECO:0000313" key="6">
    <source>
        <dbReference type="Proteomes" id="UP001448207"/>
    </source>
</evidence>
<evidence type="ECO:0008006" key="7">
    <source>
        <dbReference type="Google" id="ProtNLM"/>
    </source>
</evidence>
<proteinExistence type="predicted"/>
<feature type="region of interest" description="Disordered" evidence="1">
    <location>
        <begin position="205"/>
        <end position="248"/>
    </location>
</feature>
<feature type="compositionally biased region" description="Basic and acidic residues" evidence="1">
    <location>
        <begin position="1197"/>
        <end position="1208"/>
    </location>
</feature>